<feature type="binding site" evidence="7">
    <location>
        <position position="163"/>
    </location>
    <ligand>
        <name>L-aspartate</name>
        <dbReference type="ChEBI" id="CHEBI:29991"/>
    </ligand>
</feature>
<dbReference type="InterPro" id="IPR006131">
    <property type="entry name" value="Asp_carbamoyltransf_Asp/Orn-bd"/>
</dbReference>
<dbReference type="Pfam" id="PF02729">
    <property type="entry name" value="OTCace_N"/>
    <property type="match status" value="1"/>
</dbReference>
<evidence type="ECO:0000313" key="10">
    <source>
        <dbReference type="EMBL" id="TCS84387.1"/>
    </source>
</evidence>
<keyword evidence="11" id="KW-1185">Reference proteome</keyword>
<gene>
    <name evidence="7" type="primary">pyrB</name>
    <name evidence="10" type="ORF">EDD72_10148</name>
</gene>
<keyword evidence="3 7" id="KW-0808">Transferase</keyword>
<feature type="binding site" evidence="7">
    <location>
        <position position="130"/>
    </location>
    <ligand>
        <name>carbamoyl phosphate</name>
        <dbReference type="ChEBI" id="CHEBI:58228"/>
    </ligand>
</feature>
<dbReference type="GO" id="GO:0006207">
    <property type="term" value="P:'de novo' pyrimidine nucleobase biosynthetic process"/>
    <property type="evidence" value="ECO:0007669"/>
    <property type="project" value="InterPro"/>
</dbReference>
<comment type="caution">
    <text evidence="10">The sequence shown here is derived from an EMBL/GenBank/DDBJ whole genome shotgun (WGS) entry which is preliminary data.</text>
</comment>
<keyword evidence="4 7" id="KW-0665">Pyrimidine biosynthesis</keyword>
<evidence type="ECO:0000256" key="5">
    <source>
        <dbReference type="ARBA" id="ARBA00043884"/>
    </source>
</evidence>
<dbReference type="RefSeq" id="WP_132766631.1">
    <property type="nucleotide sequence ID" value="NZ_SMAB01000001.1"/>
</dbReference>
<dbReference type="Pfam" id="PF00185">
    <property type="entry name" value="OTCace"/>
    <property type="match status" value="1"/>
</dbReference>
<dbReference type="OrthoDB" id="9774690at2"/>
<feature type="binding site" evidence="7">
    <location>
        <position position="254"/>
    </location>
    <ligand>
        <name>carbamoyl phosphate</name>
        <dbReference type="ChEBI" id="CHEBI:58228"/>
    </ligand>
</feature>
<dbReference type="InterPro" id="IPR006130">
    <property type="entry name" value="Asp/Orn_carbamoylTrfase"/>
</dbReference>
<name>A0A4R3KKX9_9BACI</name>
<dbReference type="HAMAP" id="MF_00001">
    <property type="entry name" value="Asp_carb_tr"/>
    <property type="match status" value="1"/>
</dbReference>
<feature type="domain" description="Aspartate/ornithine carbamoyltransferase Asp/Orn-binding" evidence="8">
    <location>
        <begin position="149"/>
        <end position="289"/>
    </location>
</feature>
<dbReference type="SUPFAM" id="SSF53671">
    <property type="entry name" value="Aspartate/ornithine carbamoyltransferase"/>
    <property type="match status" value="1"/>
</dbReference>
<dbReference type="InterPro" id="IPR006132">
    <property type="entry name" value="Asp/Orn_carbamoyltranf_P-bd"/>
</dbReference>
<dbReference type="PRINTS" id="PR00101">
    <property type="entry name" value="ATCASE"/>
</dbReference>
<feature type="binding site" evidence="7">
    <location>
        <position position="213"/>
    </location>
    <ligand>
        <name>L-aspartate</name>
        <dbReference type="ChEBI" id="CHEBI:29991"/>
    </ligand>
</feature>
<reference evidence="10 11" key="1">
    <citation type="submission" date="2019-03" db="EMBL/GenBank/DDBJ databases">
        <title>Genomic Encyclopedia of Type Strains, Phase IV (KMG-IV): sequencing the most valuable type-strain genomes for metagenomic binning, comparative biology and taxonomic classification.</title>
        <authorList>
            <person name="Goeker M."/>
        </authorList>
    </citation>
    <scope>NUCLEOTIDE SEQUENCE [LARGE SCALE GENOMIC DNA]</scope>
    <source>
        <strain evidence="10 11">DSM 23802</strain>
    </source>
</reference>
<feature type="binding site" evidence="7">
    <location>
        <position position="133"/>
    </location>
    <ligand>
        <name>carbamoyl phosphate</name>
        <dbReference type="ChEBI" id="CHEBI:58228"/>
    </ligand>
</feature>
<evidence type="ECO:0000259" key="8">
    <source>
        <dbReference type="Pfam" id="PF00185"/>
    </source>
</evidence>
<dbReference type="GO" id="GO:0004070">
    <property type="term" value="F:aspartate carbamoyltransferase activity"/>
    <property type="evidence" value="ECO:0007669"/>
    <property type="project" value="UniProtKB-UniRule"/>
</dbReference>
<comment type="subunit">
    <text evidence="7">Heterododecamer (2C3:3R2) of six catalytic PyrB chains organized as two trimers (C3), and six regulatory PyrI chains organized as three dimers (R2).</text>
</comment>
<organism evidence="10 11">
    <name type="scientific">Tepidibacillus fermentans</name>
    <dbReference type="NCBI Taxonomy" id="1281767"/>
    <lineage>
        <taxon>Bacteria</taxon>
        <taxon>Bacillati</taxon>
        <taxon>Bacillota</taxon>
        <taxon>Bacilli</taxon>
        <taxon>Bacillales</taxon>
        <taxon>Bacillaceae</taxon>
        <taxon>Tepidibacillus</taxon>
    </lineage>
</organism>
<comment type="similarity">
    <text evidence="2 7">Belongs to the aspartate/ornithine carbamoyltransferase superfamily. ATCase family.</text>
</comment>
<accession>A0A4R3KKX9</accession>
<feature type="binding site" evidence="7">
    <location>
        <position position="53"/>
    </location>
    <ligand>
        <name>carbamoyl phosphate</name>
        <dbReference type="ChEBI" id="CHEBI:58228"/>
    </ligand>
</feature>
<dbReference type="PANTHER" id="PTHR45753">
    <property type="entry name" value="ORNITHINE CARBAMOYLTRANSFERASE, MITOCHONDRIAL"/>
    <property type="match status" value="1"/>
</dbReference>
<dbReference type="PROSITE" id="PS00097">
    <property type="entry name" value="CARBAMOYLTRANSFERASE"/>
    <property type="match status" value="1"/>
</dbReference>
<protein>
    <recommendedName>
        <fullName evidence="7">Aspartate carbamoyltransferase</fullName>
        <ecNumber evidence="7">2.1.3.2</ecNumber>
    </recommendedName>
    <alternativeName>
        <fullName evidence="7">Aspartate transcarbamylase</fullName>
        <shortName evidence="7">ATCase</shortName>
    </alternativeName>
</protein>
<evidence type="ECO:0000313" key="11">
    <source>
        <dbReference type="Proteomes" id="UP000295788"/>
    </source>
</evidence>
<dbReference type="NCBIfam" id="NF002032">
    <property type="entry name" value="PRK00856.1"/>
    <property type="match status" value="1"/>
</dbReference>
<feature type="binding site" evidence="7">
    <location>
        <position position="255"/>
    </location>
    <ligand>
        <name>carbamoyl phosphate</name>
        <dbReference type="ChEBI" id="CHEBI:58228"/>
    </ligand>
</feature>
<dbReference type="GO" id="GO:0005829">
    <property type="term" value="C:cytosol"/>
    <property type="evidence" value="ECO:0007669"/>
    <property type="project" value="TreeGrafter"/>
</dbReference>
<dbReference type="PRINTS" id="PR00100">
    <property type="entry name" value="AOTCASE"/>
</dbReference>
<dbReference type="EMBL" id="SMAB01000001">
    <property type="protein sequence ID" value="TCS84387.1"/>
    <property type="molecule type" value="Genomic_DNA"/>
</dbReference>
<dbReference type="InterPro" id="IPR002082">
    <property type="entry name" value="Asp_carbamoyltransf"/>
</dbReference>
<dbReference type="AlphaFoldDB" id="A0A4R3KKX9"/>
<dbReference type="NCBIfam" id="TIGR00670">
    <property type="entry name" value="asp_carb_tr"/>
    <property type="match status" value="1"/>
</dbReference>
<feature type="binding site" evidence="7">
    <location>
        <position position="80"/>
    </location>
    <ligand>
        <name>L-aspartate</name>
        <dbReference type="ChEBI" id="CHEBI:29991"/>
    </ligand>
</feature>
<feature type="binding site" evidence="7">
    <location>
        <position position="52"/>
    </location>
    <ligand>
        <name>carbamoyl phosphate</name>
        <dbReference type="ChEBI" id="CHEBI:58228"/>
    </ligand>
</feature>
<dbReference type="GO" id="GO:0006520">
    <property type="term" value="P:amino acid metabolic process"/>
    <property type="evidence" value="ECO:0007669"/>
    <property type="project" value="InterPro"/>
</dbReference>
<feature type="domain" description="Aspartate/ornithine carbamoyltransferase carbamoyl-P binding" evidence="9">
    <location>
        <begin position="3"/>
        <end position="142"/>
    </location>
</feature>
<dbReference type="Gene3D" id="3.40.50.1370">
    <property type="entry name" value="Aspartate/ornithine carbamoyltransferase"/>
    <property type="match status" value="2"/>
</dbReference>
<dbReference type="UniPathway" id="UPA00070">
    <property type="reaction ID" value="UER00116"/>
</dbReference>
<evidence type="ECO:0000256" key="3">
    <source>
        <dbReference type="ARBA" id="ARBA00022679"/>
    </source>
</evidence>
<comment type="catalytic activity">
    <reaction evidence="6 7">
        <text>carbamoyl phosphate + L-aspartate = N-carbamoyl-L-aspartate + phosphate + H(+)</text>
        <dbReference type="Rhea" id="RHEA:20013"/>
        <dbReference type="ChEBI" id="CHEBI:15378"/>
        <dbReference type="ChEBI" id="CHEBI:29991"/>
        <dbReference type="ChEBI" id="CHEBI:32814"/>
        <dbReference type="ChEBI" id="CHEBI:43474"/>
        <dbReference type="ChEBI" id="CHEBI:58228"/>
        <dbReference type="EC" id="2.1.3.2"/>
    </reaction>
</comment>
<evidence type="ECO:0000256" key="7">
    <source>
        <dbReference type="HAMAP-Rule" id="MF_00001"/>
    </source>
</evidence>
<dbReference type="Proteomes" id="UP000295788">
    <property type="component" value="Unassembled WGS sequence"/>
</dbReference>
<feature type="binding site" evidence="7">
    <location>
        <position position="102"/>
    </location>
    <ligand>
        <name>carbamoyl phosphate</name>
        <dbReference type="ChEBI" id="CHEBI:58228"/>
    </ligand>
</feature>
<evidence type="ECO:0000259" key="9">
    <source>
        <dbReference type="Pfam" id="PF02729"/>
    </source>
</evidence>
<dbReference type="PANTHER" id="PTHR45753:SF6">
    <property type="entry name" value="ASPARTATE CARBAMOYLTRANSFERASE"/>
    <property type="match status" value="1"/>
</dbReference>
<evidence type="ECO:0000256" key="6">
    <source>
        <dbReference type="ARBA" id="ARBA00048859"/>
    </source>
</evidence>
<dbReference type="GO" id="GO:0044205">
    <property type="term" value="P:'de novo' UMP biosynthetic process"/>
    <property type="evidence" value="ECO:0007669"/>
    <property type="project" value="UniProtKB-UniRule"/>
</dbReference>
<dbReference type="InterPro" id="IPR036901">
    <property type="entry name" value="Asp/Orn_carbamoylTrfase_sf"/>
</dbReference>
<evidence type="ECO:0000256" key="2">
    <source>
        <dbReference type="ARBA" id="ARBA00008896"/>
    </source>
</evidence>
<dbReference type="GO" id="GO:0016597">
    <property type="term" value="F:amino acid binding"/>
    <property type="evidence" value="ECO:0007669"/>
    <property type="project" value="InterPro"/>
</dbReference>
<dbReference type="EC" id="2.1.3.2" evidence="7"/>
<comment type="pathway">
    <text evidence="1 7">Pyrimidine metabolism; UMP biosynthesis via de novo pathway; (S)-dihydroorotate from bicarbonate: step 2/3.</text>
</comment>
<evidence type="ECO:0000256" key="4">
    <source>
        <dbReference type="ARBA" id="ARBA00022975"/>
    </source>
</evidence>
<evidence type="ECO:0000256" key="1">
    <source>
        <dbReference type="ARBA" id="ARBA00004852"/>
    </source>
</evidence>
<comment type="function">
    <text evidence="5 7">Catalyzes the condensation of carbamoyl phosphate and aspartate to form carbamoyl aspartate and inorganic phosphate, the committed step in the de novo pyrimidine nucleotide biosynthesis pathway.</text>
</comment>
<proteinExistence type="inferred from homology"/>
<sequence>MGQHLLSIDDLTNDEIEKIIHRAKYYEQYHPFIRPQFQNRFVANLFLEPSTRTRFSFEIAEKRLGAEVLQFQQSVSSIIKGESLLDTLRTLESQGVEAAVIRISEEGLLRKLSEKVSLKIINAGEGRIEHPTQALLDLYTIRKYFHTVKGLRIVIIGDISHSRVAHSNAALLKRLGAQLIFSGPDALMDDSLEGTILPIDEAIQNADVVMMLRIQFERQKMNYISSKESYRAEFGFTRERLKYLQPHAIILHPAPVNRGLEMDDEVVDHPQSKIFEQIHNGVWVRMAVIERALEGNLRWESLSNKEMYGIGISGFREIS</sequence>